<dbReference type="Gene3D" id="3.30.420.10">
    <property type="entry name" value="Ribonuclease H-like superfamily/Ribonuclease H"/>
    <property type="match status" value="1"/>
</dbReference>
<evidence type="ECO:0000313" key="3">
    <source>
        <dbReference type="EMBL" id="GFN83588.1"/>
    </source>
</evidence>
<proteinExistence type="predicted"/>
<evidence type="ECO:0000313" key="4">
    <source>
        <dbReference type="Proteomes" id="UP000735302"/>
    </source>
</evidence>
<gene>
    <name evidence="3" type="ORF">PoB_001009400</name>
</gene>
<dbReference type="PROSITE" id="PS50879">
    <property type="entry name" value="RNASE_H_1"/>
    <property type="match status" value="1"/>
</dbReference>
<name>A0AAV3YNF9_9GAST</name>
<protein>
    <submittedName>
        <fullName evidence="3">Transposon i factor</fullName>
    </submittedName>
</protein>
<reference evidence="3 4" key="1">
    <citation type="journal article" date="2021" name="Elife">
        <title>Chloroplast acquisition without the gene transfer in kleptoplastic sea slugs, Plakobranchus ocellatus.</title>
        <authorList>
            <person name="Maeda T."/>
            <person name="Takahashi S."/>
            <person name="Yoshida T."/>
            <person name="Shimamura S."/>
            <person name="Takaki Y."/>
            <person name="Nagai Y."/>
            <person name="Toyoda A."/>
            <person name="Suzuki Y."/>
            <person name="Arimoto A."/>
            <person name="Ishii H."/>
            <person name="Satoh N."/>
            <person name="Nishiyama T."/>
            <person name="Hasebe M."/>
            <person name="Maruyama T."/>
            <person name="Minagawa J."/>
            <person name="Obokata J."/>
            <person name="Shigenobu S."/>
        </authorList>
    </citation>
    <scope>NUCLEOTIDE SEQUENCE [LARGE SCALE GENOMIC DNA]</scope>
</reference>
<feature type="region of interest" description="Disordered" evidence="1">
    <location>
        <begin position="1"/>
        <end position="22"/>
    </location>
</feature>
<dbReference type="EMBL" id="BLXT01001203">
    <property type="protein sequence ID" value="GFN83588.1"/>
    <property type="molecule type" value="Genomic_DNA"/>
</dbReference>
<keyword evidence="4" id="KW-1185">Reference proteome</keyword>
<dbReference type="InterPro" id="IPR002156">
    <property type="entry name" value="RNaseH_domain"/>
</dbReference>
<dbReference type="GO" id="GO:0004523">
    <property type="term" value="F:RNA-DNA hybrid ribonuclease activity"/>
    <property type="evidence" value="ECO:0007669"/>
    <property type="project" value="InterPro"/>
</dbReference>
<dbReference type="GO" id="GO:0003676">
    <property type="term" value="F:nucleic acid binding"/>
    <property type="evidence" value="ECO:0007669"/>
    <property type="project" value="InterPro"/>
</dbReference>
<comment type="caution">
    <text evidence="3">The sequence shown here is derived from an EMBL/GenBank/DDBJ whole genome shotgun (WGS) entry which is preliminary data.</text>
</comment>
<accession>A0AAV3YNF9</accession>
<feature type="domain" description="RNase H type-1" evidence="2">
    <location>
        <begin position="1"/>
        <end position="132"/>
    </location>
</feature>
<dbReference type="AlphaFoldDB" id="A0AAV3YNF9"/>
<sequence length="156" mass="16728">MPTDRAPLPVPSWPPKTAPTPPATSLYIGPMGRKDETCPLAMKALAFETIARFVIEKQREGVALPSVAILTDCRALVQAFGGPGSENVGEAMLLADYLLKTEGVQTTVQWIPSHVGILGNEIADKLANEGRKMPQSRKPLTLADARSVLQRGTAKL</sequence>
<evidence type="ECO:0000259" key="2">
    <source>
        <dbReference type="PROSITE" id="PS50879"/>
    </source>
</evidence>
<dbReference type="Proteomes" id="UP000735302">
    <property type="component" value="Unassembled WGS sequence"/>
</dbReference>
<evidence type="ECO:0000256" key="1">
    <source>
        <dbReference type="SAM" id="MobiDB-lite"/>
    </source>
</evidence>
<organism evidence="3 4">
    <name type="scientific">Plakobranchus ocellatus</name>
    <dbReference type="NCBI Taxonomy" id="259542"/>
    <lineage>
        <taxon>Eukaryota</taxon>
        <taxon>Metazoa</taxon>
        <taxon>Spiralia</taxon>
        <taxon>Lophotrochozoa</taxon>
        <taxon>Mollusca</taxon>
        <taxon>Gastropoda</taxon>
        <taxon>Heterobranchia</taxon>
        <taxon>Euthyneura</taxon>
        <taxon>Panpulmonata</taxon>
        <taxon>Sacoglossa</taxon>
        <taxon>Placobranchoidea</taxon>
        <taxon>Plakobranchidae</taxon>
        <taxon>Plakobranchus</taxon>
    </lineage>
</organism>
<dbReference type="InterPro" id="IPR012337">
    <property type="entry name" value="RNaseH-like_sf"/>
</dbReference>
<dbReference type="SUPFAM" id="SSF53098">
    <property type="entry name" value="Ribonuclease H-like"/>
    <property type="match status" value="1"/>
</dbReference>
<feature type="compositionally biased region" description="Pro residues" evidence="1">
    <location>
        <begin position="8"/>
        <end position="22"/>
    </location>
</feature>
<dbReference type="InterPro" id="IPR036397">
    <property type="entry name" value="RNaseH_sf"/>
</dbReference>